<dbReference type="Proteomes" id="UP000811246">
    <property type="component" value="Chromosome 16"/>
</dbReference>
<evidence type="ECO:0000313" key="4">
    <source>
        <dbReference type="EMBL" id="KAG6671757.1"/>
    </source>
</evidence>
<reference evidence="4" key="1">
    <citation type="submission" date="2021-01" db="EMBL/GenBank/DDBJ databases">
        <authorList>
            <person name="Lovell J.T."/>
            <person name="Bentley N."/>
            <person name="Bhattarai G."/>
            <person name="Jenkins J.W."/>
            <person name="Sreedasyam A."/>
            <person name="Alarcon Y."/>
            <person name="Bock C."/>
            <person name="Boston L."/>
            <person name="Carlson J."/>
            <person name="Cervantes K."/>
            <person name="Clermont K."/>
            <person name="Krom N."/>
            <person name="Kubenka K."/>
            <person name="Mamidi S."/>
            <person name="Mattison C."/>
            <person name="Monteros M."/>
            <person name="Pisani C."/>
            <person name="Plott C."/>
            <person name="Rajasekar S."/>
            <person name="Rhein H.S."/>
            <person name="Rohla C."/>
            <person name="Song M."/>
            <person name="Hilaire R.S."/>
            <person name="Shu S."/>
            <person name="Wells L."/>
            <person name="Wang X."/>
            <person name="Webber J."/>
            <person name="Heerema R.J."/>
            <person name="Klein P."/>
            <person name="Conner P."/>
            <person name="Grauke L."/>
            <person name="Grimwood J."/>
            <person name="Schmutz J."/>
            <person name="Randall J.J."/>
        </authorList>
    </citation>
    <scope>NUCLEOTIDE SEQUENCE</scope>
    <source>
        <tissue evidence="4">Leaf</tissue>
    </source>
</reference>
<keyword evidence="1" id="KW-0547">Nucleotide-binding</keyword>
<sequence>MAEETCAQDFRTCLHNFDSTTPPIFGHRSIFFEPLSLKLRSRFLAFKDSHKVFMVVKFLVECNNSSALWGLNSFLKIIGGFGGLFLLGDSYLVAGADGVATKLKLAFETRLLETTGIDRVAMSVHDIVTAGTKPLLYLDYFATNHLDVDLAEKVRKGTVDGCQLSNCTLLEGETVEMPDCGVNHQLIELLIIGAPSPEKKLKLMKEIDEGHELDWDSVEMDSSFWTIEYDIMHLTLQKRDKVLVGMTFAPQLLDILPLNGVFWPFDRGRERKLVGTNCKSQHNADSMGAGKNQDDVDKAFYKELGTRCVDIEMLVMRFLPHKTLVVLLNKIDLVPREAVEKWLKYLREELLAFAFKCSTQQPRSSLGWKSSSKAAKPSILLQRRDCTGAETLIKLLKNYSRNHEIKKSIMVCIISLPNVGKSSLINSLKRCYLNARSSFRKGYQIAELPWGCNA</sequence>
<gene>
    <name evidence="4" type="ORF">I3842_16G020800</name>
</gene>
<dbReference type="GO" id="GO:0005525">
    <property type="term" value="F:GTP binding"/>
    <property type="evidence" value="ECO:0007669"/>
    <property type="project" value="UniProtKB-KW"/>
</dbReference>
<dbReference type="PANTHER" id="PTHR11089:SF30">
    <property type="entry name" value="GUANINE NUCLEOTIDE-BINDING PROTEIN-LIKE 3 HOMOLOG"/>
    <property type="match status" value="1"/>
</dbReference>
<evidence type="ECO:0000256" key="1">
    <source>
        <dbReference type="ARBA" id="ARBA00022741"/>
    </source>
</evidence>
<evidence type="ECO:0000313" key="5">
    <source>
        <dbReference type="Proteomes" id="UP000811246"/>
    </source>
</evidence>
<dbReference type="AlphaFoldDB" id="A0A922D0T1"/>
<accession>A0A922D0T1</accession>
<dbReference type="InterPro" id="IPR016188">
    <property type="entry name" value="PurM-like_N"/>
</dbReference>
<proteinExistence type="predicted"/>
<dbReference type="GO" id="GO:0005730">
    <property type="term" value="C:nucleolus"/>
    <property type="evidence" value="ECO:0007669"/>
    <property type="project" value="TreeGrafter"/>
</dbReference>
<evidence type="ECO:0000259" key="3">
    <source>
        <dbReference type="Pfam" id="PF00586"/>
    </source>
</evidence>
<name>A0A922D0T1_CARIL</name>
<keyword evidence="2" id="KW-0342">GTP-binding</keyword>
<dbReference type="InterPro" id="IPR050755">
    <property type="entry name" value="TRAFAC_YlqF/YawG_RiboMat"/>
</dbReference>
<dbReference type="PANTHER" id="PTHR11089">
    <property type="entry name" value="GTP-BINDING PROTEIN-RELATED"/>
    <property type="match status" value="1"/>
</dbReference>
<protein>
    <recommendedName>
        <fullName evidence="3">PurM-like N-terminal domain-containing protein</fullName>
    </recommendedName>
</protein>
<dbReference type="Pfam" id="PF00586">
    <property type="entry name" value="AIRS"/>
    <property type="match status" value="1"/>
</dbReference>
<dbReference type="EMBL" id="CM031840">
    <property type="protein sequence ID" value="KAG6671757.1"/>
    <property type="molecule type" value="Genomic_DNA"/>
</dbReference>
<evidence type="ECO:0000256" key="2">
    <source>
        <dbReference type="ARBA" id="ARBA00023134"/>
    </source>
</evidence>
<feature type="domain" description="PurM-like N-terminal" evidence="3">
    <location>
        <begin position="88"/>
        <end position="190"/>
    </location>
</feature>
<comment type="caution">
    <text evidence="4">The sequence shown here is derived from an EMBL/GenBank/DDBJ whole genome shotgun (WGS) entry which is preliminary data.</text>
</comment>
<organism evidence="4 5">
    <name type="scientific">Carya illinoinensis</name>
    <name type="common">Pecan</name>
    <dbReference type="NCBI Taxonomy" id="32201"/>
    <lineage>
        <taxon>Eukaryota</taxon>
        <taxon>Viridiplantae</taxon>
        <taxon>Streptophyta</taxon>
        <taxon>Embryophyta</taxon>
        <taxon>Tracheophyta</taxon>
        <taxon>Spermatophyta</taxon>
        <taxon>Magnoliopsida</taxon>
        <taxon>eudicotyledons</taxon>
        <taxon>Gunneridae</taxon>
        <taxon>Pentapetalae</taxon>
        <taxon>rosids</taxon>
        <taxon>fabids</taxon>
        <taxon>Fagales</taxon>
        <taxon>Juglandaceae</taxon>
        <taxon>Carya</taxon>
    </lineage>
</organism>